<dbReference type="Proteomes" id="UP000829354">
    <property type="component" value="Chromosome I"/>
</dbReference>
<evidence type="ECO:0000313" key="3">
    <source>
        <dbReference type="Proteomes" id="UP000829354"/>
    </source>
</evidence>
<sequence>MNKSNKDKSKDVAGPLSPVNAEPKGAEDKMKWKIDVEGVEDEIAMSARILQLVRMDQLINEKFDPEEREILRKYCRSGDQEEKAEEIIERITMIVLIGVSSKKGFYSNRFNSRSDEDSKLPLMALLMTRCDLLYYAWLKPSTNEEELDLTWKTMAIRKVPTPAVVSAYYPAARGQVQKK</sequence>
<keyword evidence="3" id="KW-1185">Reference proteome</keyword>
<organism evidence="2 3">
    <name type="scientific">Caenorhabditis briggsae</name>
    <dbReference type="NCBI Taxonomy" id="6238"/>
    <lineage>
        <taxon>Eukaryota</taxon>
        <taxon>Metazoa</taxon>
        <taxon>Ecdysozoa</taxon>
        <taxon>Nematoda</taxon>
        <taxon>Chromadorea</taxon>
        <taxon>Rhabditida</taxon>
        <taxon>Rhabditina</taxon>
        <taxon>Rhabditomorpha</taxon>
        <taxon>Rhabditoidea</taxon>
        <taxon>Rhabditidae</taxon>
        <taxon>Peloderinae</taxon>
        <taxon>Caenorhabditis</taxon>
    </lineage>
</organism>
<name>A0AAE9E6U5_CAEBR</name>
<evidence type="ECO:0000313" key="2">
    <source>
        <dbReference type="EMBL" id="UMM13998.1"/>
    </source>
</evidence>
<feature type="region of interest" description="Disordered" evidence="1">
    <location>
        <begin position="1"/>
        <end position="27"/>
    </location>
</feature>
<feature type="compositionally biased region" description="Basic and acidic residues" evidence="1">
    <location>
        <begin position="1"/>
        <end position="11"/>
    </location>
</feature>
<reference evidence="2 3" key="1">
    <citation type="submission" date="2022-04" db="EMBL/GenBank/DDBJ databases">
        <title>Chromosome-level reference genomes for two strains of Caenorhabditis briggsae: an improved platform for comparative genomics.</title>
        <authorList>
            <person name="Stevens L."/>
            <person name="Andersen E."/>
        </authorList>
    </citation>
    <scope>NUCLEOTIDE SEQUENCE [LARGE SCALE GENOMIC DNA]</scope>
    <source>
        <strain evidence="2">VX34</strain>
        <tissue evidence="2">Whole-organism</tissue>
    </source>
</reference>
<dbReference type="PANTHER" id="PTHR38631:SF2">
    <property type="entry name" value="DUF4263 DOMAIN-CONTAINING PROTEIN"/>
    <property type="match status" value="1"/>
</dbReference>
<protein>
    <submittedName>
        <fullName evidence="2">Uncharacterized protein</fullName>
    </submittedName>
</protein>
<proteinExistence type="predicted"/>
<accession>A0AAE9E6U5</accession>
<dbReference type="EMBL" id="CP092620">
    <property type="protein sequence ID" value="UMM13998.1"/>
    <property type="molecule type" value="Genomic_DNA"/>
</dbReference>
<gene>
    <name evidence="2" type="ORF">L5515_002001</name>
</gene>
<evidence type="ECO:0000256" key="1">
    <source>
        <dbReference type="SAM" id="MobiDB-lite"/>
    </source>
</evidence>
<dbReference type="AlphaFoldDB" id="A0AAE9E6U5"/>
<dbReference type="PANTHER" id="PTHR38631">
    <property type="match status" value="1"/>
</dbReference>